<sequence>MRSEPSPGRHAITIITHENPIGRGPSNYMIHADLSEREAGWREQLWTRQIAEDRFEIACLPFFTHGISYRDVVTIDSNHLVSAVVQKSGHRILRVALVAGYRNRDQLHALLHSKVAEADLPHEWLQGTYLAVDLAPGTDPAPLIAALESPAQEGALHWEIDS</sequence>
<dbReference type="InterPro" id="IPR025361">
    <property type="entry name" value="DUF4265"/>
</dbReference>
<protein>
    <submittedName>
        <fullName evidence="1">DUF4265 domain-containing protein</fullName>
    </submittedName>
</protein>
<dbReference type="EMBL" id="JAAKZV010000433">
    <property type="protein sequence ID" value="NGN70192.1"/>
    <property type="molecule type" value="Genomic_DNA"/>
</dbReference>
<dbReference type="AlphaFoldDB" id="A0A6G4UDV5"/>
<proteinExistence type="predicted"/>
<organism evidence="1 2">
    <name type="scientific">Streptomyces coryli</name>
    <dbReference type="NCBI Taxonomy" id="1128680"/>
    <lineage>
        <taxon>Bacteria</taxon>
        <taxon>Bacillati</taxon>
        <taxon>Actinomycetota</taxon>
        <taxon>Actinomycetes</taxon>
        <taxon>Kitasatosporales</taxon>
        <taxon>Streptomycetaceae</taxon>
        <taxon>Streptomyces</taxon>
    </lineage>
</organism>
<dbReference type="Pfam" id="PF14085">
    <property type="entry name" value="DUF4265"/>
    <property type="match status" value="1"/>
</dbReference>
<name>A0A6G4UDV5_9ACTN</name>
<accession>A0A6G4UDV5</accession>
<comment type="caution">
    <text evidence="1">The sequence shown here is derived from an EMBL/GenBank/DDBJ whole genome shotgun (WGS) entry which is preliminary data.</text>
</comment>
<evidence type="ECO:0000313" key="1">
    <source>
        <dbReference type="EMBL" id="NGN70192.1"/>
    </source>
</evidence>
<reference evidence="1 2" key="1">
    <citation type="submission" date="2020-02" db="EMBL/GenBank/DDBJ databases">
        <title>Whole-genome analyses of novel actinobacteria.</title>
        <authorList>
            <person name="Sahin N."/>
        </authorList>
    </citation>
    <scope>NUCLEOTIDE SEQUENCE [LARGE SCALE GENOMIC DNA]</scope>
    <source>
        <strain evidence="1 2">A7024</strain>
    </source>
</reference>
<gene>
    <name evidence="1" type="ORF">G5C51_40705</name>
</gene>
<dbReference type="Proteomes" id="UP000481583">
    <property type="component" value="Unassembled WGS sequence"/>
</dbReference>
<keyword evidence="2" id="KW-1185">Reference proteome</keyword>
<evidence type="ECO:0000313" key="2">
    <source>
        <dbReference type="Proteomes" id="UP000481583"/>
    </source>
</evidence>
<dbReference type="RefSeq" id="WP_165245784.1">
    <property type="nucleotide sequence ID" value="NZ_JAAKZV010000433.1"/>
</dbReference>